<accession>A0A432XAQ2</accession>
<dbReference type="SUPFAM" id="SSF53649">
    <property type="entry name" value="Alkaline phosphatase-like"/>
    <property type="match status" value="1"/>
</dbReference>
<dbReference type="GO" id="GO:0016787">
    <property type="term" value="F:hydrolase activity"/>
    <property type="evidence" value="ECO:0007669"/>
    <property type="project" value="UniProtKB-ARBA"/>
</dbReference>
<protein>
    <submittedName>
        <fullName evidence="2">Alkaline phosphatase family protein</fullName>
    </submittedName>
</protein>
<dbReference type="Pfam" id="PF01663">
    <property type="entry name" value="Phosphodiest"/>
    <property type="match status" value="1"/>
</dbReference>
<dbReference type="InterPro" id="IPR017850">
    <property type="entry name" value="Alkaline_phosphatase_core_sf"/>
</dbReference>
<evidence type="ECO:0000313" key="3">
    <source>
        <dbReference type="Proteomes" id="UP000286976"/>
    </source>
</evidence>
<keyword evidence="1" id="KW-0732">Signal</keyword>
<dbReference type="AlphaFoldDB" id="A0A432XAQ2"/>
<organism evidence="2 3">
    <name type="scientific">Aliidiomarina taiwanensis</name>
    <dbReference type="NCBI Taxonomy" id="946228"/>
    <lineage>
        <taxon>Bacteria</taxon>
        <taxon>Pseudomonadati</taxon>
        <taxon>Pseudomonadota</taxon>
        <taxon>Gammaproteobacteria</taxon>
        <taxon>Alteromonadales</taxon>
        <taxon>Idiomarinaceae</taxon>
        <taxon>Aliidiomarina</taxon>
    </lineage>
</organism>
<dbReference type="PROSITE" id="PS51257">
    <property type="entry name" value="PROKAR_LIPOPROTEIN"/>
    <property type="match status" value="1"/>
</dbReference>
<dbReference type="CDD" id="cd16018">
    <property type="entry name" value="Enpp"/>
    <property type="match status" value="1"/>
</dbReference>
<dbReference type="PANTHER" id="PTHR10151">
    <property type="entry name" value="ECTONUCLEOTIDE PYROPHOSPHATASE/PHOSPHODIESTERASE"/>
    <property type="match status" value="1"/>
</dbReference>
<dbReference type="OrthoDB" id="9771966at2"/>
<reference evidence="2 3" key="1">
    <citation type="journal article" date="2011" name="Front. Microbiol.">
        <title>Genomic signatures of strain selection and enhancement in Bacillus atrophaeus var. globigii, a historical biowarfare simulant.</title>
        <authorList>
            <person name="Gibbons H.S."/>
            <person name="Broomall S.M."/>
            <person name="McNew L.A."/>
            <person name="Daligault H."/>
            <person name="Chapman C."/>
            <person name="Bruce D."/>
            <person name="Karavis M."/>
            <person name="Krepps M."/>
            <person name="McGregor P.A."/>
            <person name="Hong C."/>
            <person name="Park K.H."/>
            <person name="Akmal A."/>
            <person name="Feldman A."/>
            <person name="Lin J.S."/>
            <person name="Chang W.E."/>
            <person name="Higgs B.W."/>
            <person name="Demirev P."/>
            <person name="Lindquist J."/>
            <person name="Liem A."/>
            <person name="Fochler E."/>
            <person name="Read T.D."/>
            <person name="Tapia R."/>
            <person name="Johnson S."/>
            <person name="Bishop-Lilly K.A."/>
            <person name="Detter C."/>
            <person name="Han C."/>
            <person name="Sozhamannan S."/>
            <person name="Rosenzweig C.N."/>
            <person name="Skowronski E.W."/>
        </authorList>
    </citation>
    <scope>NUCLEOTIDE SEQUENCE [LARGE SCALE GENOMIC DNA]</scope>
    <source>
        <strain evidence="2 3">AIT1</strain>
    </source>
</reference>
<sequence length="424" mass="46929">MAVRFFSSVVACLSALVFLGACATPPSTPKADGDQTVILISIDGARYDYLDLYTAPHLSSIASRGVRAEYLKPVFPSKTFPNHYSLVTGLRPTHHGLVNNSMYDPEYDVVFSMGKREEVENSRWWGGEPIWITAEQQGVTAATFFFPGSETAIQETRPSYWYRYDGSISNRARVTQVLEWLDLPAAERPQLITLYFSDVDTAGHMFGPESPEVAETFAAIDAEIGFLLAGLEARGLSDKVNLVIASDHGMQAVDLHDHFVIDTAFDTSLAQEVVISREIVSVYPLPGQAETLYKQLKEAIPASFGQVLRKQDMPERFQYTDHRRIAEITLVANPGHIFVRDAWSQQQDEESLSATNGSHGYDNDHTNMFGMFIATGPAFKREAQVEGFEMVDLYQVLANILGLQAAPHDGNPAVIDILLDANAK</sequence>
<dbReference type="InterPro" id="IPR002591">
    <property type="entry name" value="Phosphodiest/P_Trfase"/>
</dbReference>
<dbReference type="Gene3D" id="3.40.720.10">
    <property type="entry name" value="Alkaline Phosphatase, subunit A"/>
    <property type="match status" value="1"/>
</dbReference>
<evidence type="ECO:0000313" key="2">
    <source>
        <dbReference type="EMBL" id="RUO44404.1"/>
    </source>
</evidence>
<feature type="signal peptide" evidence="1">
    <location>
        <begin position="1"/>
        <end position="23"/>
    </location>
</feature>
<dbReference type="PANTHER" id="PTHR10151:SF120">
    <property type="entry name" value="BIS(5'-ADENOSYL)-TRIPHOSPHATASE"/>
    <property type="match status" value="1"/>
</dbReference>
<name>A0A432XAQ2_9GAMM</name>
<dbReference type="Gene3D" id="3.30.1360.180">
    <property type="match status" value="1"/>
</dbReference>
<evidence type="ECO:0000256" key="1">
    <source>
        <dbReference type="SAM" id="SignalP"/>
    </source>
</evidence>
<dbReference type="Proteomes" id="UP000286976">
    <property type="component" value="Unassembled WGS sequence"/>
</dbReference>
<proteinExistence type="predicted"/>
<gene>
    <name evidence="2" type="ORF">CWE15_04315</name>
</gene>
<dbReference type="RefSeq" id="WP_126756809.1">
    <property type="nucleotide sequence ID" value="NZ_PIPQ01000001.1"/>
</dbReference>
<keyword evidence="3" id="KW-1185">Reference proteome</keyword>
<comment type="caution">
    <text evidence="2">The sequence shown here is derived from an EMBL/GenBank/DDBJ whole genome shotgun (WGS) entry which is preliminary data.</text>
</comment>
<dbReference type="EMBL" id="PIPQ01000001">
    <property type="protein sequence ID" value="RUO44404.1"/>
    <property type="molecule type" value="Genomic_DNA"/>
</dbReference>
<feature type="chain" id="PRO_5019431841" evidence="1">
    <location>
        <begin position="24"/>
        <end position="424"/>
    </location>
</feature>